<dbReference type="EMBL" id="LR746280">
    <property type="protein sequence ID" value="CAA7410033.1"/>
    <property type="molecule type" value="Genomic_DNA"/>
</dbReference>
<dbReference type="AlphaFoldDB" id="A0A7I8JRR0"/>
<reference evidence="1" key="1">
    <citation type="submission" date="2019-12" db="EMBL/GenBank/DDBJ databases">
        <authorList>
            <person name="Scholz U."/>
            <person name="Mascher M."/>
            <person name="Fiebig A."/>
        </authorList>
    </citation>
    <scope>NUCLEOTIDE SEQUENCE</scope>
</reference>
<gene>
    <name evidence="1" type="ORF">SI7747_17019230</name>
    <name evidence="2" type="ORF">SI8410_17020711</name>
    <name evidence="3" type="ORF">SI8410_UN021889</name>
</gene>
<accession>A0A7I8JRR0</accession>
<organism evidence="1">
    <name type="scientific">Spirodela intermedia</name>
    <name type="common">Intermediate duckweed</name>
    <dbReference type="NCBI Taxonomy" id="51605"/>
    <lineage>
        <taxon>Eukaryota</taxon>
        <taxon>Viridiplantae</taxon>
        <taxon>Streptophyta</taxon>
        <taxon>Embryophyta</taxon>
        <taxon>Tracheophyta</taxon>
        <taxon>Spermatophyta</taxon>
        <taxon>Magnoliopsida</taxon>
        <taxon>Liliopsida</taxon>
        <taxon>Araceae</taxon>
        <taxon>Lemnoideae</taxon>
        <taxon>Spirodela</taxon>
    </lineage>
</organism>
<keyword evidence="4" id="KW-1185">Reference proteome</keyword>
<name>A0A7I8JRR0_SPIIN</name>
<evidence type="ECO:0000313" key="1">
    <source>
        <dbReference type="EMBL" id="CAA2633747.1"/>
    </source>
</evidence>
<protein>
    <submittedName>
        <fullName evidence="1">Uncharacterized protein</fullName>
    </submittedName>
</protein>
<proteinExistence type="predicted"/>
<dbReference type="Proteomes" id="UP000663760">
    <property type="component" value="Unassembled WGS sequence"/>
</dbReference>
<evidence type="ECO:0000313" key="4">
    <source>
        <dbReference type="Proteomes" id="UP000663760"/>
    </source>
</evidence>
<dbReference type="EMBL" id="LR743604">
    <property type="protein sequence ID" value="CAA2633747.1"/>
    <property type="molecule type" value="Genomic_DNA"/>
</dbReference>
<evidence type="ECO:0000313" key="3">
    <source>
        <dbReference type="EMBL" id="CAB1184626.1"/>
    </source>
</evidence>
<dbReference type="EMBL" id="CACVBZ020000047">
    <property type="protein sequence ID" value="CAB1184626.1"/>
    <property type="molecule type" value="Genomic_DNA"/>
</dbReference>
<sequence length="17" mass="2208">MGVFSNCNRYLMVDWWW</sequence>
<evidence type="ECO:0000313" key="2">
    <source>
        <dbReference type="EMBL" id="CAA7410033.1"/>
    </source>
</evidence>